<dbReference type="PANTHER" id="PTHR43599">
    <property type="entry name" value="MULTIFUNCTIONAL PROTEIN ADE2"/>
    <property type="match status" value="1"/>
</dbReference>
<dbReference type="SUPFAM" id="SSF52255">
    <property type="entry name" value="N5-CAIR mutase (phosphoribosylaminoimidazole carboxylase, PurE)"/>
    <property type="match status" value="1"/>
</dbReference>
<evidence type="ECO:0000256" key="3">
    <source>
        <dbReference type="ARBA" id="ARBA00022598"/>
    </source>
</evidence>
<dbReference type="SUPFAM" id="SSF56104">
    <property type="entry name" value="SAICAR synthase-like"/>
    <property type="match status" value="1"/>
</dbReference>
<dbReference type="PANTHER" id="PTHR43599:SF8">
    <property type="entry name" value="SI:DKEY-261J15.2"/>
    <property type="match status" value="1"/>
</dbReference>
<dbReference type="SMART" id="SM01001">
    <property type="entry name" value="AIRC"/>
    <property type="match status" value="1"/>
</dbReference>
<dbReference type="Pfam" id="PF01259">
    <property type="entry name" value="SAICAR_synt"/>
    <property type="match status" value="1"/>
</dbReference>
<dbReference type="EMBL" id="PGYQ01000002">
    <property type="protein sequence ID" value="PKL72551.1"/>
    <property type="molecule type" value="Genomic_DNA"/>
</dbReference>
<evidence type="ECO:0000256" key="1">
    <source>
        <dbReference type="ARBA" id="ARBA00004672"/>
    </source>
</evidence>
<reference evidence="9 10" key="1">
    <citation type="journal article" date="2017" name="ISME J.">
        <title>Potential for microbial H2 and metal transformations associated with novel bacteria and archaea in deep terrestrial subsurface sediments.</title>
        <authorList>
            <person name="Hernsdorf A.W."/>
            <person name="Amano Y."/>
            <person name="Miyakawa K."/>
            <person name="Ise K."/>
            <person name="Suzuki Y."/>
            <person name="Anantharaman K."/>
            <person name="Probst A."/>
            <person name="Burstein D."/>
            <person name="Thomas B.C."/>
            <person name="Banfield J.F."/>
        </authorList>
    </citation>
    <scope>NUCLEOTIDE SEQUENCE [LARGE SCALE GENOMIC DNA]</scope>
    <source>
        <strain evidence="9">HGW-Kuenenbacteria-1</strain>
    </source>
</reference>
<comment type="pathway">
    <text evidence="1">Purine metabolism; IMP biosynthesis via de novo pathway; 5-amino-1-(5-phospho-D-ribosyl)imidazole-4-carboxamide from 5-amino-1-(5-phospho-D-ribosyl)imidazole-4-carboxylate: step 1/2.</text>
</comment>
<sequence>MIDMKIEFGLDVDGNLLVSDVIDNDSWRLRDADWKELSKEAFRQGETLDEVEKNYSYVATLTQNFRIPKQVLVLWRGSDSDTFPELSILKNIAGLNIEEITLSGHKSTQMCLNKLNEIIGKFPDAGVILAKVGRSNGLGPIIASRTSWPVITIPATLETFQEDIWSSIRMPSNVPLATVWPESNGILLASEILAQKNPIIYQKRQLTIEEQDE</sequence>
<keyword evidence="5" id="KW-0658">Purine biosynthesis</keyword>
<comment type="caution">
    <text evidence="9">The sequence shown here is derived from an EMBL/GenBank/DDBJ whole genome shotgun (WGS) entry which is preliminary data.</text>
</comment>
<dbReference type="InterPro" id="IPR028923">
    <property type="entry name" value="SAICAR_synt/ADE2_N"/>
</dbReference>
<feature type="domain" description="PurE" evidence="8">
    <location>
        <begin position="69"/>
        <end position="211"/>
    </location>
</feature>
<dbReference type="GO" id="GO:0004639">
    <property type="term" value="F:phosphoribosylaminoimidazolesuccinocarboxamide synthase activity"/>
    <property type="evidence" value="ECO:0007669"/>
    <property type="project" value="UniProtKB-EC"/>
</dbReference>
<proteinExistence type="predicted"/>
<protein>
    <recommendedName>
        <fullName evidence="2">phosphoribosylaminoimidazolesuccinocarboxamide synthase</fullName>
        <ecNumber evidence="2">6.3.2.6</ecNumber>
    </recommendedName>
</protein>
<dbReference type="GO" id="GO:0005524">
    <property type="term" value="F:ATP binding"/>
    <property type="evidence" value="ECO:0007669"/>
    <property type="project" value="UniProtKB-KW"/>
</dbReference>
<keyword evidence="6" id="KW-0067">ATP-binding</keyword>
<evidence type="ECO:0000256" key="2">
    <source>
        <dbReference type="ARBA" id="ARBA00012217"/>
    </source>
</evidence>
<organism evidence="9 10">
    <name type="scientific">Candidatus Kuenenbacteria bacterium HGW-Kuenenbacteria-1</name>
    <dbReference type="NCBI Taxonomy" id="2013812"/>
    <lineage>
        <taxon>Bacteria</taxon>
        <taxon>Candidatus Kueneniibacteriota</taxon>
    </lineage>
</organism>
<evidence type="ECO:0000313" key="9">
    <source>
        <dbReference type="EMBL" id="PKL72551.1"/>
    </source>
</evidence>
<accession>A0A2N1UP07</accession>
<dbReference type="InterPro" id="IPR000031">
    <property type="entry name" value="PurE_dom"/>
</dbReference>
<dbReference type="Pfam" id="PF00731">
    <property type="entry name" value="AIRC"/>
    <property type="match status" value="1"/>
</dbReference>
<evidence type="ECO:0000256" key="6">
    <source>
        <dbReference type="ARBA" id="ARBA00022840"/>
    </source>
</evidence>
<evidence type="ECO:0000256" key="4">
    <source>
        <dbReference type="ARBA" id="ARBA00022741"/>
    </source>
</evidence>
<dbReference type="AlphaFoldDB" id="A0A2N1UP07"/>
<evidence type="ECO:0000256" key="5">
    <source>
        <dbReference type="ARBA" id="ARBA00022755"/>
    </source>
</evidence>
<dbReference type="Gene3D" id="3.30.470.20">
    <property type="entry name" value="ATP-grasp fold, B domain"/>
    <property type="match status" value="1"/>
</dbReference>
<comment type="catalytic activity">
    <reaction evidence="7">
        <text>5-amino-1-(5-phospho-D-ribosyl)imidazole-4-carboxylate + L-aspartate + ATP = (2S)-2-[5-amino-1-(5-phospho-beta-D-ribosyl)imidazole-4-carboxamido]succinate + ADP + phosphate + 2 H(+)</text>
        <dbReference type="Rhea" id="RHEA:22628"/>
        <dbReference type="ChEBI" id="CHEBI:15378"/>
        <dbReference type="ChEBI" id="CHEBI:29991"/>
        <dbReference type="ChEBI" id="CHEBI:30616"/>
        <dbReference type="ChEBI" id="CHEBI:43474"/>
        <dbReference type="ChEBI" id="CHEBI:58443"/>
        <dbReference type="ChEBI" id="CHEBI:77657"/>
        <dbReference type="ChEBI" id="CHEBI:456216"/>
        <dbReference type="EC" id="6.3.2.6"/>
    </reaction>
</comment>
<dbReference type="EC" id="6.3.2.6" evidence="2"/>
<keyword evidence="4" id="KW-0547">Nucleotide-binding</keyword>
<keyword evidence="3" id="KW-0436">Ligase</keyword>
<name>A0A2N1UP07_9BACT</name>
<dbReference type="Proteomes" id="UP000233414">
    <property type="component" value="Unassembled WGS sequence"/>
</dbReference>
<dbReference type="Gene3D" id="3.40.50.1970">
    <property type="match status" value="1"/>
</dbReference>
<evidence type="ECO:0000313" key="10">
    <source>
        <dbReference type="Proteomes" id="UP000233414"/>
    </source>
</evidence>
<dbReference type="UniPathway" id="UPA00074">
    <property type="reaction ID" value="UER00131"/>
</dbReference>
<evidence type="ECO:0000259" key="8">
    <source>
        <dbReference type="SMART" id="SM01001"/>
    </source>
</evidence>
<dbReference type="InterPro" id="IPR050089">
    <property type="entry name" value="SAICAR_synthetase"/>
</dbReference>
<evidence type="ECO:0000256" key="7">
    <source>
        <dbReference type="ARBA" id="ARBA00048475"/>
    </source>
</evidence>
<dbReference type="GO" id="GO:0005829">
    <property type="term" value="C:cytosol"/>
    <property type="evidence" value="ECO:0007669"/>
    <property type="project" value="TreeGrafter"/>
</dbReference>
<gene>
    <name evidence="9" type="ORF">CVV26_00880</name>
</gene>
<dbReference type="GO" id="GO:0006189">
    <property type="term" value="P:'de novo' IMP biosynthetic process"/>
    <property type="evidence" value="ECO:0007669"/>
    <property type="project" value="UniProtKB-UniPathway"/>
</dbReference>